<comment type="catalytic activity">
    <reaction evidence="9">
        <text>[ThiI sulfur-carrier protein]-S-sulfanyl-L-cysteine + a uridine in tRNA + 2 reduced [2Fe-2S]-[ferredoxin] + ATP + H(+) = [ThiI sulfur-carrier protein]-L-cysteine + a 4-thiouridine in tRNA + 2 oxidized [2Fe-2S]-[ferredoxin] + AMP + diphosphate</text>
        <dbReference type="Rhea" id="RHEA:24176"/>
        <dbReference type="Rhea" id="RHEA-COMP:10000"/>
        <dbReference type="Rhea" id="RHEA-COMP:10001"/>
        <dbReference type="Rhea" id="RHEA-COMP:13337"/>
        <dbReference type="Rhea" id="RHEA-COMP:13338"/>
        <dbReference type="Rhea" id="RHEA-COMP:13339"/>
        <dbReference type="Rhea" id="RHEA-COMP:13340"/>
        <dbReference type="ChEBI" id="CHEBI:15378"/>
        <dbReference type="ChEBI" id="CHEBI:29950"/>
        <dbReference type="ChEBI" id="CHEBI:30616"/>
        <dbReference type="ChEBI" id="CHEBI:33019"/>
        <dbReference type="ChEBI" id="CHEBI:33737"/>
        <dbReference type="ChEBI" id="CHEBI:33738"/>
        <dbReference type="ChEBI" id="CHEBI:61963"/>
        <dbReference type="ChEBI" id="CHEBI:65315"/>
        <dbReference type="ChEBI" id="CHEBI:136798"/>
        <dbReference type="ChEBI" id="CHEBI:456215"/>
        <dbReference type="EC" id="2.8.1.4"/>
    </reaction>
</comment>
<dbReference type="SMART" id="SM00981">
    <property type="entry name" value="THUMP"/>
    <property type="match status" value="1"/>
</dbReference>
<dbReference type="NCBIfam" id="TIGR00342">
    <property type="entry name" value="tRNA uracil 4-sulfurtransferase ThiI"/>
    <property type="match status" value="1"/>
</dbReference>
<comment type="caution">
    <text evidence="9">Lacks conserved residue(s) required for the propagation of feature annotation.</text>
</comment>
<accession>F6BBV4</accession>
<keyword evidence="7 9" id="KW-0694">RNA-binding</keyword>
<dbReference type="RefSeq" id="WP_013799824.1">
    <property type="nucleotide sequence ID" value="NC_015562.1"/>
</dbReference>
<dbReference type="KEGG" id="mig:Metig_1702"/>
<dbReference type="AlphaFoldDB" id="F6BBV4"/>
<evidence type="ECO:0000256" key="5">
    <source>
        <dbReference type="ARBA" id="ARBA00022741"/>
    </source>
</evidence>
<feature type="binding site" evidence="9">
    <location>
        <position position="268"/>
    </location>
    <ligand>
        <name>ATP</name>
        <dbReference type="ChEBI" id="CHEBI:30616"/>
    </ligand>
</feature>
<comment type="function">
    <text evidence="9">Catalyzes the ATP-dependent transfer of a sulfur to tRNA to produce 4-thiouridine in position 8 of tRNAs, which functions as a near-UV photosensor. Also catalyzes the transfer of sulfur to the sulfur carrier protein ThiS, forming ThiS-thiocarboxylate. This is a step in the synthesis of thiazole, in the thiamine biosynthesis pathway. The sulfur is donated as persulfide by IscS.</text>
</comment>
<dbReference type="EMBL" id="CP002737">
    <property type="protein sequence ID" value="AEF97234.1"/>
    <property type="molecule type" value="Genomic_DNA"/>
</dbReference>
<gene>
    <name evidence="9" type="primary">thiI</name>
    <name evidence="11" type="ordered locus">Metig_1702</name>
</gene>
<dbReference type="HOGENOM" id="CLU_037952_4_0_2"/>
<keyword evidence="6 9" id="KW-0067">ATP-binding</keyword>
<dbReference type="InterPro" id="IPR054173">
    <property type="entry name" value="ThiI_fer"/>
</dbReference>
<dbReference type="CDD" id="cd01712">
    <property type="entry name" value="PPase_ThiI"/>
    <property type="match status" value="1"/>
</dbReference>
<evidence type="ECO:0000256" key="8">
    <source>
        <dbReference type="ARBA" id="ARBA00022977"/>
    </source>
</evidence>
<dbReference type="Proteomes" id="UP000009227">
    <property type="component" value="Chromosome"/>
</dbReference>
<dbReference type="Gene3D" id="3.40.50.620">
    <property type="entry name" value="HUPs"/>
    <property type="match status" value="1"/>
</dbReference>
<dbReference type="GO" id="GO:0004810">
    <property type="term" value="F:CCA tRNA nucleotidyltransferase activity"/>
    <property type="evidence" value="ECO:0007669"/>
    <property type="project" value="InterPro"/>
</dbReference>
<dbReference type="EC" id="2.8.1.4" evidence="9"/>
<dbReference type="Pfam" id="PF22025">
    <property type="entry name" value="ThiI_fer"/>
    <property type="match status" value="1"/>
</dbReference>
<dbReference type="SUPFAM" id="SSF143437">
    <property type="entry name" value="THUMP domain-like"/>
    <property type="match status" value="1"/>
</dbReference>
<dbReference type="InterPro" id="IPR049962">
    <property type="entry name" value="THUMP_ThiI"/>
</dbReference>
<dbReference type="PANTHER" id="PTHR43209:SF1">
    <property type="entry name" value="TRNA SULFURTRANSFERASE"/>
    <property type="match status" value="1"/>
</dbReference>
<dbReference type="Gene3D" id="3.30.2130.30">
    <property type="match status" value="1"/>
</dbReference>
<dbReference type="GO" id="GO:0002937">
    <property type="term" value="P:tRNA 4-thiouridine biosynthesis"/>
    <property type="evidence" value="ECO:0007669"/>
    <property type="project" value="TreeGrafter"/>
</dbReference>
<feature type="domain" description="THUMP" evidence="10">
    <location>
        <begin position="60"/>
        <end position="168"/>
    </location>
</feature>
<comment type="similarity">
    <text evidence="9">Belongs to the ThiI family.</text>
</comment>
<comment type="pathway">
    <text evidence="9">Cofactor biosynthesis; thiamine diphosphate biosynthesis.</text>
</comment>
<keyword evidence="12" id="KW-1185">Reference proteome</keyword>
<feature type="binding site" evidence="9">
    <location>
        <position position="299"/>
    </location>
    <ligand>
        <name>ATP</name>
        <dbReference type="ChEBI" id="CHEBI:30616"/>
    </ligand>
</feature>
<dbReference type="InterPro" id="IPR003720">
    <property type="entry name" value="tRNA_STrfase"/>
</dbReference>
<dbReference type="Pfam" id="PF02926">
    <property type="entry name" value="THUMP"/>
    <property type="match status" value="1"/>
</dbReference>
<dbReference type="CDD" id="cd11716">
    <property type="entry name" value="THUMP_ThiI"/>
    <property type="match status" value="1"/>
</dbReference>
<evidence type="ECO:0000256" key="4">
    <source>
        <dbReference type="ARBA" id="ARBA00022679"/>
    </source>
</evidence>
<dbReference type="PROSITE" id="PS51165">
    <property type="entry name" value="THUMP"/>
    <property type="match status" value="1"/>
</dbReference>
<dbReference type="SUPFAM" id="SSF52402">
    <property type="entry name" value="Adenine nucleotide alpha hydrolases-like"/>
    <property type="match status" value="1"/>
</dbReference>
<keyword evidence="3 9" id="KW-0820">tRNA-binding</keyword>
<dbReference type="InterPro" id="IPR049961">
    <property type="entry name" value="ThiI_N"/>
</dbReference>
<dbReference type="InterPro" id="IPR014729">
    <property type="entry name" value="Rossmann-like_a/b/a_fold"/>
</dbReference>
<dbReference type="STRING" id="880724.Metig_1702"/>
<reference evidence="11 12" key="1">
    <citation type="submission" date="2011-05" db="EMBL/GenBank/DDBJ databases">
        <title>Complete sequence of Methanotorris igneus Kol 5.</title>
        <authorList>
            <consortium name="US DOE Joint Genome Institute"/>
            <person name="Lucas S."/>
            <person name="Han J."/>
            <person name="Lapidus A."/>
            <person name="Cheng J.-F."/>
            <person name="Goodwin L."/>
            <person name="Pitluck S."/>
            <person name="Peters L."/>
            <person name="Mikhailova N."/>
            <person name="Chertkov O."/>
            <person name="Han C."/>
            <person name="Tapia R."/>
            <person name="Land M."/>
            <person name="Hauser L."/>
            <person name="Kyrpides N."/>
            <person name="Ivanova N."/>
            <person name="Pagani I."/>
            <person name="Sieprawska-Lupa M."/>
            <person name="Whitman W."/>
            <person name="Woyke T."/>
        </authorList>
    </citation>
    <scope>NUCLEOTIDE SEQUENCE [LARGE SCALE GENOMIC DNA]</scope>
    <source>
        <strain evidence="12">DSM 5666 / JCM 11834 / Kol 5</strain>
    </source>
</reference>
<dbReference type="GO" id="GO:0140741">
    <property type="term" value="F:tRNA-uracil-4 sulfurtransferase activity"/>
    <property type="evidence" value="ECO:0007669"/>
    <property type="project" value="UniProtKB-EC"/>
</dbReference>
<dbReference type="GO" id="GO:0009228">
    <property type="term" value="P:thiamine biosynthetic process"/>
    <property type="evidence" value="ECO:0007669"/>
    <property type="project" value="UniProtKB-KW"/>
</dbReference>
<evidence type="ECO:0000256" key="6">
    <source>
        <dbReference type="ARBA" id="ARBA00022840"/>
    </source>
</evidence>
<dbReference type="GO" id="GO:0005524">
    <property type="term" value="F:ATP binding"/>
    <property type="evidence" value="ECO:0007669"/>
    <property type="project" value="UniProtKB-UniRule"/>
</dbReference>
<dbReference type="GO" id="GO:0000049">
    <property type="term" value="F:tRNA binding"/>
    <property type="evidence" value="ECO:0007669"/>
    <property type="project" value="UniProtKB-UniRule"/>
</dbReference>
<dbReference type="FunFam" id="3.40.50.620:FF:000053">
    <property type="entry name" value="Probable tRNA sulfurtransferase"/>
    <property type="match status" value="1"/>
</dbReference>
<evidence type="ECO:0000313" key="11">
    <source>
        <dbReference type="EMBL" id="AEF97234.1"/>
    </source>
</evidence>
<dbReference type="InterPro" id="IPR020536">
    <property type="entry name" value="ThiI_AANH"/>
</dbReference>
<dbReference type="HAMAP" id="MF_00021">
    <property type="entry name" value="ThiI"/>
    <property type="match status" value="1"/>
</dbReference>
<organism evidence="12">
    <name type="scientific">Methanotorris igneus (strain DSM 5666 / JCM 11834 / Kol 5)</name>
    <dbReference type="NCBI Taxonomy" id="880724"/>
    <lineage>
        <taxon>Archaea</taxon>
        <taxon>Methanobacteriati</taxon>
        <taxon>Methanobacteriota</taxon>
        <taxon>Methanomada group</taxon>
        <taxon>Methanococci</taxon>
        <taxon>Methanococcales</taxon>
        <taxon>Methanocaldococcaceae</taxon>
        <taxon>Methanotorris</taxon>
    </lineage>
</organism>
<dbReference type="PANTHER" id="PTHR43209">
    <property type="entry name" value="TRNA SULFURTRANSFERASE"/>
    <property type="match status" value="1"/>
</dbReference>
<dbReference type="GO" id="GO:0009229">
    <property type="term" value="P:thiamine diphosphate biosynthetic process"/>
    <property type="evidence" value="ECO:0007669"/>
    <property type="project" value="UniProtKB-UniRule"/>
</dbReference>
<keyword evidence="4 9" id="KW-0808">Transferase</keyword>
<dbReference type="Pfam" id="PF02568">
    <property type="entry name" value="ThiI"/>
    <property type="match status" value="1"/>
</dbReference>
<keyword evidence="8 9" id="KW-0784">Thiamine biosynthesis</keyword>
<proteinExistence type="inferred from homology"/>
<evidence type="ECO:0000256" key="9">
    <source>
        <dbReference type="HAMAP-Rule" id="MF_00021"/>
    </source>
</evidence>
<dbReference type="OrthoDB" id="372227at2157"/>
<protein>
    <recommendedName>
        <fullName evidence="9">Probable tRNA sulfurtransferase</fullName>
        <ecNumber evidence="9">2.8.1.4</ecNumber>
    </recommendedName>
    <alternativeName>
        <fullName evidence="9">Sulfur carrier protein ThiS sulfurtransferase</fullName>
    </alternativeName>
    <alternativeName>
        <fullName evidence="9">Thiamine biosynthesis protein ThiI</fullName>
    </alternativeName>
    <alternativeName>
        <fullName evidence="9">tRNA 4-thiouridine synthase</fullName>
    </alternativeName>
</protein>
<keyword evidence="2 9" id="KW-0963">Cytoplasm</keyword>
<keyword evidence="5 9" id="KW-0547">Nucleotide-binding</keyword>
<evidence type="ECO:0000256" key="3">
    <source>
        <dbReference type="ARBA" id="ARBA00022555"/>
    </source>
</evidence>
<feature type="binding site" evidence="9">
    <location>
        <begin position="186"/>
        <end position="187"/>
    </location>
    <ligand>
        <name>ATP</name>
        <dbReference type="ChEBI" id="CHEBI:30616"/>
    </ligand>
</feature>
<feature type="binding site" evidence="9">
    <location>
        <position position="290"/>
    </location>
    <ligand>
        <name>ATP</name>
        <dbReference type="ChEBI" id="CHEBI:30616"/>
    </ligand>
</feature>
<dbReference type="InterPro" id="IPR050102">
    <property type="entry name" value="tRNA_sulfurtransferase_ThiI"/>
</dbReference>
<dbReference type="InterPro" id="IPR004114">
    <property type="entry name" value="THUMP_dom"/>
</dbReference>
<comment type="catalytic activity">
    <reaction evidence="9">
        <text>[ThiS sulfur-carrier protein]-C-terminal Gly-Gly-AMP + S-sulfanyl-L-cysteinyl-[cysteine desulfurase] + AH2 = [ThiS sulfur-carrier protein]-C-terminal-Gly-aminoethanethioate + L-cysteinyl-[cysteine desulfurase] + A + AMP + 2 H(+)</text>
        <dbReference type="Rhea" id="RHEA:43340"/>
        <dbReference type="Rhea" id="RHEA-COMP:12157"/>
        <dbReference type="Rhea" id="RHEA-COMP:12158"/>
        <dbReference type="Rhea" id="RHEA-COMP:12910"/>
        <dbReference type="Rhea" id="RHEA-COMP:19908"/>
        <dbReference type="ChEBI" id="CHEBI:13193"/>
        <dbReference type="ChEBI" id="CHEBI:15378"/>
        <dbReference type="ChEBI" id="CHEBI:17499"/>
        <dbReference type="ChEBI" id="CHEBI:29950"/>
        <dbReference type="ChEBI" id="CHEBI:61963"/>
        <dbReference type="ChEBI" id="CHEBI:90618"/>
        <dbReference type="ChEBI" id="CHEBI:232372"/>
        <dbReference type="ChEBI" id="CHEBI:456215"/>
    </reaction>
</comment>
<name>F6BBV4_METIK</name>
<dbReference type="GeneID" id="10644575"/>
<evidence type="ECO:0000256" key="7">
    <source>
        <dbReference type="ARBA" id="ARBA00022884"/>
    </source>
</evidence>
<evidence type="ECO:0000259" key="10">
    <source>
        <dbReference type="PROSITE" id="PS51165"/>
    </source>
</evidence>
<evidence type="ECO:0000313" key="12">
    <source>
        <dbReference type="Proteomes" id="UP000009227"/>
    </source>
</evidence>
<dbReference type="GO" id="GO:0052837">
    <property type="term" value="P:thiazole biosynthetic process"/>
    <property type="evidence" value="ECO:0007669"/>
    <property type="project" value="TreeGrafter"/>
</dbReference>
<comment type="subcellular location">
    <subcellularLocation>
        <location evidence="1 9">Cytoplasm</location>
    </subcellularLocation>
</comment>
<sequence>MEKIIVRYGEIGTKSKQTRKRFEELLAKSIRKLLQKYDIHPDVSILHTRLLVEVNKEDFEKTLELLRKVPGISSFSPCVECKLDIDNIVKTAKRVVKDKLKSIDKDEITFAVKTQRVQKYFPLTSPEINSIVGEKIIEEFGLKVDLKNPDILVEIEVLKDRAFIFTERIRGIGGLPVGTQGNVLVLMSDGIDSPVAAYLMIRRGCNATLLHLKLSEEGLKKTRKLAGILSDYDCDLRFVVKDFRDELKSIKENLKKLDKEEYTCIFCKRTMLKIAEKYAKDLGCDAIVTGDNLGQVASQTLKNLRAISEGIELPILRPLIGMDKNEIIEIAKEIGTFEISTSKEIKCFAVPKYPVTKANIEKIKEIEKELKIRGH</sequence>
<dbReference type="UniPathway" id="UPA00060"/>
<evidence type="ECO:0000256" key="2">
    <source>
        <dbReference type="ARBA" id="ARBA00022490"/>
    </source>
</evidence>
<evidence type="ECO:0000256" key="1">
    <source>
        <dbReference type="ARBA" id="ARBA00004496"/>
    </source>
</evidence>
<dbReference type="GO" id="GO:0005829">
    <property type="term" value="C:cytosol"/>
    <property type="evidence" value="ECO:0007669"/>
    <property type="project" value="TreeGrafter"/>
</dbReference>